<gene>
    <name evidence="2" type="ORF">VKT23_013002</name>
</gene>
<proteinExistence type="predicted"/>
<feature type="compositionally biased region" description="Low complexity" evidence="1">
    <location>
        <begin position="11"/>
        <end position="20"/>
    </location>
</feature>
<organism evidence="2 3">
    <name type="scientific">Marasmiellus scandens</name>
    <dbReference type="NCBI Taxonomy" id="2682957"/>
    <lineage>
        <taxon>Eukaryota</taxon>
        <taxon>Fungi</taxon>
        <taxon>Dikarya</taxon>
        <taxon>Basidiomycota</taxon>
        <taxon>Agaricomycotina</taxon>
        <taxon>Agaricomycetes</taxon>
        <taxon>Agaricomycetidae</taxon>
        <taxon>Agaricales</taxon>
        <taxon>Marasmiineae</taxon>
        <taxon>Omphalotaceae</taxon>
        <taxon>Marasmiellus</taxon>
    </lineage>
</organism>
<reference evidence="2 3" key="1">
    <citation type="submission" date="2024-01" db="EMBL/GenBank/DDBJ databases">
        <title>A draft genome for the cacao thread blight pathogen Marasmiellus scandens.</title>
        <authorList>
            <person name="Baruah I.K."/>
            <person name="Leung J."/>
            <person name="Bukari Y."/>
            <person name="Amoako-Attah I."/>
            <person name="Meinhardt L.W."/>
            <person name="Bailey B.A."/>
            <person name="Cohen S.P."/>
        </authorList>
    </citation>
    <scope>NUCLEOTIDE SEQUENCE [LARGE SCALE GENOMIC DNA]</scope>
    <source>
        <strain evidence="2 3">GH-19</strain>
    </source>
</reference>
<name>A0ABR1J7K6_9AGAR</name>
<comment type="caution">
    <text evidence="2">The sequence shown here is derived from an EMBL/GenBank/DDBJ whole genome shotgun (WGS) entry which is preliminary data.</text>
</comment>
<dbReference type="EMBL" id="JBANRG010000034">
    <property type="protein sequence ID" value="KAK7450120.1"/>
    <property type="molecule type" value="Genomic_DNA"/>
</dbReference>
<evidence type="ECO:0000313" key="3">
    <source>
        <dbReference type="Proteomes" id="UP001498398"/>
    </source>
</evidence>
<protein>
    <submittedName>
        <fullName evidence="2">Uncharacterized protein</fullName>
    </submittedName>
</protein>
<evidence type="ECO:0000256" key="1">
    <source>
        <dbReference type="SAM" id="MobiDB-lite"/>
    </source>
</evidence>
<feature type="region of interest" description="Disordered" evidence="1">
    <location>
        <begin position="1"/>
        <end position="24"/>
    </location>
</feature>
<keyword evidence="3" id="KW-1185">Reference proteome</keyword>
<dbReference type="Proteomes" id="UP001498398">
    <property type="component" value="Unassembled WGS sequence"/>
</dbReference>
<accession>A0ABR1J7K6</accession>
<evidence type="ECO:0000313" key="2">
    <source>
        <dbReference type="EMBL" id="KAK7450120.1"/>
    </source>
</evidence>
<sequence length="213" mass="23244">MNIGEGPSGATTQDSSTTSKPSPPAAFLEMLKELKAFWRFRSRNHKSSPDGENTKGTVMATTSTIVTDSSVSFVEGDQNHDTINDHREIIESYNTHNTKTDNRHFEKNHVHGNNTTVNTGDRNVIGVKLQTSVQRFIVNGGDSNHQEVVSFKAGKMGFNLRTSDKGIRSGASMSVSYSSGQMAVTKNLSIDPRKVGEVLRKITKNESSLGPSE</sequence>